<proteinExistence type="predicted"/>
<evidence type="ECO:0000313" key="2">
    <source>
        <dbReference type="EMBL" id="GFN95499.1"/>
    </source>
</evidence>
<feature type="region of interest" description="Disordered" evidence="1">
    <location>
        <begin position="89"/>
        <end position="117"/>
    </location>
</feature>
<organism evidence="2 3">
    <name type="scientific">Plakobranchus ocellatus</name>
    <dbReference type="NCBI Taxonomy" id="259542"/>
    <lineage>
        <taxon>Eukaryota</taxon>
        <taxon>Metazoa</taxon>
        <taxon>Spiralia</taxon>
        <taxon>Lophotrochozoa</taxon>
        <taxon>Mollusca</taxon>
        <taxon>Gastropoda</taxon>
        <taxon>Heterobranchia</taxon>
        <taxon>Euthyneura</taxon>
        <taxon>Panpulmonata</taxon>
        <taxon>Sacoglossa</taxon>
        <taxon>Placobranchoidea</taxon>
        <taxon>Plakobranchidae</taxon>
        <taxon>Plakobranchus</taxon>
    </lineage>
</organism>
<accession>A0AAV3ZLP9</accession>
<dbReference type="EMBL" id="BLXT01002514">
    <property type="protein sequence ID" value="GFN95499.1"/>
    <property type="molecule type" value="Genomic_DNA"/>
</dbReference>
<dbReference type="AlphaFoldDB" id="A0AAV3ZLP9"/>
<reference evidence="2 3" key="1">
    <citation type="journal article" date="2021" name="Elife">
        <title>Chloroplast acquisition without the gene transfer in kleptoplastic sea slugs, Plakobranchus ocellatus.</title>
        <authorList>
            <person name="Maeda T."/>
            <person name="Takahashi S."/>
            <person name="Yoshida T."/>
            <person name="Shimamura S."/>
            <person name="Takaki Y."/>
            <person name="Nagai Y."/>
            <person name="Toyoda A."/>
            <person name="Suzuki Y."/>
            <person name="Arimoto A."/>
            <person name="Ishii H."/>
            <person name="Satoh N."/>
            <person name="Nishiyama T."/>
            <person name="Hasebe M."/>
            <person name="Maruyama T."/>
            <person name="Minagawa J."/>
            <person name="Obokata J."/>
            <person name="Shigenobu S."/>
        </authorList>
    </citation>
    <scope>NUCLEOTIDE SEQUENCE [LARGE SCALE GENOMIC DNA]</scope>
</reference>
<gene>
    <name evidence="2" type="ORF">PoB_002200500</name>
</gene>
<evidence type="ECO:0000256" key="1">
    <source>
        <dbReference type="SAM" id="MobiDB-lite"/>
    </source>
</evidence>
<evidence type="ECO:0000313" key="3">
    <source>
        <dbReference type="Proteomes" id="UP000735302"/>
    </source>
</evidence>
<name>A0AAV3ZLP9_9GAST</name>
<protein>
    <recommendedName>
        <fullName evidence="4">Secreted protein</fullName>
    </recommendedName>
</protein>
<comment type="caution">
    <text evidence="2">The sequence shown here is derived from an EMBL/GenBank/DDBJ whole genome shotgun (WGS) entry which is preliminary data.</text>
</comment>
<keyword evidence="3" id="KW-1185">Reference proteome</keyword>
<dbReference type="Proteomes" id="UP000735302">
    <property type="component" value="Unassembled WGS sequence"/>
</dbReference>
<evidence type="ECO:0008006" key="4">
    <source>
        <dbReference type="Google" id="ProtNLM"/>
    </source>
</evidence>
<sequence>MALTATPATVAMRAKVAASRKVTAVVRTASATAVIIITTTITATASAATSTTIRTTLIPMGRSSRQDLYQGIASVMRVLILGLGKATCNKSGAVSSQPSSHTHTPRTVYTQGHNPEV</sequence>